<keyword evidence="2" id="KW-0808">Transferase</keyword>
<evidence type="ECO:0000313" key="3">
    <source>
        <dbReference type="Proteomes" id="UP000054363"/>
    </source>
</evidence>
<protein>
    <submittedName>
        <fullName evidence="2">Glycosyl transferase</fullName>
    </submittedName>
</protein>
<dbReference type="AlphaFoldDB" id="A0A094JE95"/>
<name>A0A094JE95_9GAMM</name>
<dbReference type="OrthoDB" id="9808633at2"/>
<dbReference type="Proteomes" id="UP000054363">
    <property type="component" value="Unassembled WGS sequence"/>
</dbReference>
<organism evidence="2 3">
    <name type="scientific">Pseudidiomarina salinarum</name>
    <dbReference type="NCBI Taxonomy" id="435908"/>
    <lineage>
        <taxon>Bacteria</taxon>
        <taxon>Pseudomonadati</taxon>
        <taxon>Pseudomonadota</taxon>
        <taxon>Gammaproteobacteria</taxon>
        <taxon>Alteromonadales</taxon>
        <taxon>Idiomarinaceae</taxon>
        <taxon>Pseudidiomarina</taxon>
    </lineage>
</organism>
<dbReference type="GO" id="GO:0006487">
    <property type="term" value="P:protein N-linked glycosylation"/>
    <property type="evidence" value="ECO:0007669"/>
    <property type="project" value="TreeGrafter"/>
</dbReference>
<keyword evidence="3" id="KW-1185">Reference proteome</keyword>
<dbReference type="RefSeq" id="WP_034775378.1">
    <property type="nucleotide sequence ID" value="NZ_JPER01000003.1"/>
</dbReference>
<dbReference type="PANTHER" id="PTHR10859">
    <property type="entry name" value="GLYCOSYL TRANSFERASE"/>
    <property type="match status" value="1"/>
</dbReference>
<reference evidence="2 3" key="1">
    <citation type="submission" date="2014-06" db="EMBL/GenBank/DDBJ databases">
        <title>The draft genome sequence of Idiomarina salinarum ISL-52.</title>
        <authorList>
            <person name="Du J."/>
            <person name="Shao Z."/>
        </authorList>
    </citation>
    <scope>NUCLEOTIDE SEQUENCE [LARGE SCALE GENOMIC DNA]</scope>
    <source>
        <strain evidence="2 3">ISL-52</strain>
    </source>
</reference>
<dbReference type="STRING" id="435908.IDSA_07180"/>
<dbReference type="eggNOG" id="COG1216">
    <property type="taxonomic scope" value="Bacteria"/>
</dbReference>
<dbReference type="GO" id="GO:0016740">
    <property type="term" value="F:transferase activity"/>
    <property type="evidence" value="ECO:0007669"/>
    <property type="project" value="UniProtKB-KW"/>
</dbReference>
<dbReference type="InterPro" id="IPR029044">
    <property type="entry name" value="Nucleotide-diphossugar_trans"/>
</dbReference>
<evidence type="ECO:0000259" key="1">
    <source>
        <dbReference type="Pfam" id="PF00535"/>
    </source>
</evidence>
<gene>
    <name evidence="2" type="ORF">IDSA_07180</name>
</gene>
<feature type="domain" description="Glycosyltransferase 2-like" evidence="1">
    <location>
        <begin position="6"/>
        <end position="136"/>
    </location>
</feature>
<evidence type="ECO:0000313" key="2">
    <source>
        <dbReference type="EMBL" id="KFZ30856.1"/>
    </source>
</evidence>
<dbReference type="SUPFAM" id="SSF53448">
    <property type="entry name" value="Nucleotide-diphospho-sugar transferases"/>
    <property type="match status" value="1"/>
</dbReference>
<sequence length="247" mass="28360">MIQCCFVIPIYNHHETIRATVEQLLRFDMPILIIDDGSDISTKYALTGLVNDYPLSVRLFNLPKNLGKGAAVMFGFHQAVTAGLTHALQIDADGQHNHDDIPTFLAAANNSPLALISGWPQYDESMPLSRKIGRQITHFWVHVETLSFKVKDTMCGFRVYPLEATLATMETKTIGRRMDFDIELMVRMYWRQTPIIFIKTPVIYPKGGRSHFRPLEDNWRITKMHTRLFFGMLLRSPALIARKLKRN</sequence>
<dbReference type="CDD" id="cd04179">
    <property type="entry name" value="DPM_DPG-synthase_like"/>
    <property type="match status" value="1"/>
</dbReference>
<dbReference type="EMBL" id="JPER01000003">
    <property type="protein sequence ID" value="KFZ30856.1"/>
    <property type="molecule type" value="Genomic_DNA"/>
</dbReference>
<accession>A0A094JE95</accession>
<dbReference type="Pfam" id="PF00535">
    <property type="entry name" value="Glycos_transf_2"/>
    <property type="match status" value="1"/>
</dbReference>
<dbReference type="PANTHER" id="PTHR10859:SF91">
    <property type="entry name" value="DOLICHYL-PHOSPHATE BETA-GLUCOSYLTRANSFERASE"/>
    <property type="match status" value="1"/>
</dbReference>
<dbReference type="Gene3D" id="3.90.550.10">
    <property type="entry name" value="Spore Coat Polysaccharide Biosynthesis Protein SpsA, Chain A"/>
    <property type="match status" value="1"/>
</dbReference>
<dbReference type="InterPro" id="IPR001173">
    <property type="entry name" value="Glyco_trans_2-like"/>
</dbReference>
<proteinExistence type="predicted"/>
<comment type="caution">
    <text evidence="2">The sequence shown here is derived from an EMBL/GenBank/DDBJ whole genome shotgun (WGS) entry which is preliminary data.</text>
</comment>